<dbReference type="Gene3D" id="3.40.50.150">
    <property type="entry name" value="Vaccinia Virus protein VP39"/>
    <property type="match status" value="1"/>
</dbReference>
<dbReference type="SUPFAM" id="SSF53335">
    <property type="entry name" value="S-adenosyl-L-methionine-dependent methyltransferases"/>
    <property type="match status" value="1"/>
</dbReference>
<name>A0ABP1DKD9_9APHY</name>
<dbReference type="InterPro" id="IPR029063">
    <property type="entry name" value="SAM-dependent_MTases_sf"/>
</dbReference>
<evidence type="ECO:0000313" key="1">
    <source>
        <dbReference type="EMBL" id="CAL1707444.1"/>
    </source>
</evidence>
<sequence>MDGVEGLTSLASQHVQRGLCCLPSGSTLISDADEEVFLLYTNLAAHPANEASSDNFRGLGYLDSTKDVVALTFELKGNLSPAASESVSSKSRKRIKKRQLAPQDRTVEIQLMQDKTALRSRKGDTGSVVWRASIELAQNILQHFHKANPDALLNRARLQDSHVLELGAGTGLLGIALSPLVRHYTVTDIEDLMPLIRKNLSLNLPDWNSLSSPLASGPNAKGTITAEPLDWLALHNCNSSIRKKLFSYDPIDLLLVVDCIYHPSLLPALVQTIDHLSTPQRTAVLVVVELRAEDVVREFLELWLAASGGGVWEVFHVNGMLEEPYVVWVGWKKS</sequence>
<accession>A0ABP1DKD9</accession>
<dbReference type="EMBL" id="OZ037947">
    <property type="protein sequence ID" value="CAL1707444.1"/>
    <property type="molecule type" value="Genomic_DNA"/>
</dbReference>
<protein>
    <recommendedName>
        <fullName evidence="3">Diaminohydroxyphosphoribosylamino-pyrimidine deaminase</fullName>
    </recommendedName>
</protein>
<organism evidence="1 2">
    <name type="scientific">Somion occarium</name>
    <dbReference type="NCBI Taxonomy" id="3059160"/>
    <lineage>
        <taxon>Eukaryota</taxon>
        <taxon>Fungi</taxon>
        <taxon>Dikarya</taxon>
        <taxon>Basidiomycota</taxon>
        <taxon>Agaricomycotina</taxon>
        <taxon>Agaricomycetes</taxon>
        <taxon>Polyporales</taxon>
        <taxon>Cerrenaceae</taxon>
        <taxon>Somion</taxon>
    </lineage>
</organism>
<keyword evidence="2" id="KW-1185">Reference proteome</keyword>
<evidence type="ECO:0000313" key="2">
    <source>
        <dbReference type="Proteomes" id="UP001497453"/>
    </source>
</evidence>
<dbReference type="InterPro" id="IPR019410">
    <property type="entry name" value="Methyltransf_16"/>
</dbReference>
<dbReference type="PANTHER" id="PTHR14614">
    <property type="entry name" value="HEPATOCELLULAR CARCINOMA-ASSOCIATED ANTIGEN"/>
    <property type="match status" value="1"/>
</dbReference>
<gene>
    <name evidence="1" type="ORF">GFSPODELE1_LOCUS6370</name>
</gene>
<proteinExistence type="predicted"/>
<dbReference type="Pfam" id="PF10294">
    <property type="entry name" value="Methyltransf_16"/>
    <property type="match status" value="1"/>
</dbReference>
<reference evidence="2" key="1">
    <citation type="submission" date="2024-04" db="EMBL/GenBank/DDBJ databases">
        <authorList>
            <person name="Shaw F."/>
            <person name="Minotto A."/>
        </authorList>
    </citation>
    <scope>NUCLEOTIDE SEQUENCE [LARGE SCALE GENOMIC DNA]</scope>
</reference>
<dbReference type="PANTHER" id="PTHR14614:SF109">
    <property type="entry name" value="RIBOSOMAL LYSINE N-METHYLTRANSFERASE 5"/>
    <property type="match status" value="1"/>
</dbReference>
<dbReference type="Proteomes" id="UP001497453">
    <property type="component" value="Chromosome 4"/>
</dbReference>
<evidence type="ECO:0008006" key="3">
    <source>
        <dbReference type="Google" id="ProtNLM"/>
    </source>
</evidence>